<dbReference type="KEGG" id="fae:FAES_1675"/>
<dbReference type="Gene3D" id="2.60.120.200">
    <property type="match status" value="1"/>
</dbReference>
<keyword evidence="4" id="KW-0378">Hydrolase</keyword>
<evidence type="ECO:0000259" key="3">
    <source>
        <dbReference type="PROSITE" id="PS51762"/>
    </source>
</evidence>
<organism evidence="4 5">
    <name type="scientific">Fibrella aestuarina BUZ 2</name>
    <dbReference type="NCBI Taxonomy" id="1166018"/>
    <lineage>
        <taxon>Bacteria</taxon>
        <taxon>Pseudomonadati</taxon>
        <taxon>Bacteroidota</taxon>
        <taxon>Cytophagia</taxon>
        <taxon>Cytophagales</taxon>
        <taxon>Spirosomataceae</taxon>
        <taxon>Fibrella</taxon>
    </lineage>
</organism>
<dbReference type="PATRIC" id="fig|1166018.3.peg.3412"/>
<feature type="region of interest" description="Disordered" evidence="2">
    <location>
        <begin position="112"/>
        <end position="132"/>
    </location>
</feature>
<dbReference type="PANTHER" id="PTHR10963">
    <property type="entry name" value="GLYCOSYL HYDROLASE-RELATED"/>
    <property type="match status" value="1"/>
</dbReference>
<protein>
    <submittedName>
        <fullName evidence="4">Beta-glucanase</fullName>
        <ecNumber evidence="4">3.2.1.73</ecNumber>
    </submittedName>
</protein>
<evidence type="ECO:0000313" key="5">
    <source>
        <dbReference type="Proteomes" id="UP000011058"/>
    </source>
</evidence>
<dbReference type="CDD" id="cd08023">
    <property type="entry name" value="GH16_laminarinase_like"/>
    <property type="match status" value="1"/>
</dbReference>
<keyword evidence="4" id="KW-0326">Glycosidase</keyword>
<dbReference type="PANTHER" id="PTHR10963:SF55">
    <property type="entry name" value="GLYCOSIDE HYDROLASE FAMILY 16 PROTEIN"/>
    <property type="match status" value="1"/>
</dbReference>
<proteinExistence type="inferred from homology"/>
<dbReference type="SUPFAM" id="SSF49899">
    <property type="entry name" value="Concanavalin A-like lectins/glucanases"/>
    <property type="match status" value="1"/>
</dbReference>
<evidence type="ECO:0000256" key="2">
    <source>
        <dbReference type="SAM" id="MobiDB-lite"/>
    </source>
</evidence>
<dbReference type="GO" id="GO:0042972">
    <property type="term" value="F:licheninase activity"/>
    <property type="evidence" value="ECO:0007669"/>
    <property type="project" value="UniProtKB-EC"/>
</dbReference>
<dbReference type="PROSITE" id="PS51762">
    <property type="entry name" value="GH16_2"/>
    <property type="match status" value="1"/>
</dbReference>
<comment type="similarity">
    <text evidence="1">Belongs to the glycosyl hydrolase 16 family.</text>
</comment>
<dbReference type="EC" id="3.2.1.73" evidence="4"/>
<dbReference type="Pfam" id="PF00722">
    <property type="entry name" value="Glyco_hydro_16"/>
    <property type="match status" value="1"/>
</dbReference>
<dbReference type="AlphaFoldDB" id="I0K6D2"/>
<dbReference type="STRING" id="1166018.FAES_1675"/>
<dbReference type="InterPro" id="IPR050546">
    <property type="entry name" value="Glycosyl_Hydrlase_16"/>
</dbReference>
<reference evidence="4 5" key="1">
    <citation type="journal article" date="2012" name="J. Bacteriol.">
        <title>Genome Sequence of Fibrella aestuarina BUZ 2T, a Filamentous Marine Bacterium.</title>
        <authorList>
            <person name="Filippini M."/>
            <person name="Qi W."/>
            <person name="Blom J."/>
            <person name="Goesmann A."/>
            <person name="Smits T.H."/>
            <person name="Bagheri H.C."/>
        </authorList>
    </citation>
    <scope>NUCLEOTIDE SEQUENCE [LARGE SCALE GENOMIC DNA]</scope>
    <source>
        <strain evidence="5">BUZ 2T</strain>
    </source>
</reference>
<dbReference type="InterPro" id="IPR000757">
    <property type="entry name" value="Beta-glucanase-like"/>
</dbReference>
<dbReference type="eggNOG" id="COG2273">
    <property type="taxonomic scope" value="Bacteria"/>
</dbReference>
<accession>I0K6D2</accession>
<name>I0K6D2_9BACT</name>
<gene>
    <name evidence="4" type="primary">bglA3</name>
    <name evidence="4" type="ORF">FAES_1675</name>
</gene>
<dbReference type="HOGENOM" id="CLU_019533_0_3_10"/>
<dbReference type="EMBL" id="HE796683">
    <property type="protein sequence ID" value="CCG99685.1"/>
    <property type="molecule type" value="Genomic_DNA"/>
</dbReference>
<keyword evidence="5" id="KW-1185">Reference proteome</keyword>
<dbReference type="InterPro" id="IPR013320">
    <property type="entry name" value="ConA-like_dom_sf"/>
</dbReference>
<evidence type="ECO:0000256" key="1">
    <source>
        <dbReference type="ARBA" id="ARBA00006865"/>
    </source>
</evidence>
<sequence length="311" mass="35132">MAVSSSSDDISVKLMPSFSRSCLYLPALLLLLRLNGLAQSATAQSATAQSVTPAAAPTDTTWRLVWADEFDTDGPPNPANWTFERGFVRNHELQWYQPDNAFCQNGRLIIEGRRDQRPNPQHQPGSTDWRRSRPTIDYTAASLKTEGLHSWQYGRFEMRGRIDVSPGLWPAFWTLGVAGEWPSNGEIDIMEYYRNDLLANVAWGTSKRYTANWRTTKTPLASLGGADWASRFHTWRMDWTPEAIRLFVDGQLLNEVLLTQTLNGDGSGKNPFRQPHYLLLNLAIGGDNGGDPSGTTFPTRYEIEYVRVYQR</sequence>
<dbReference type="Proteomes" id="UP000011058">
    <property type="component" value="Chromosome"/>
</dbReference>
<dbReference type="GO" id="GO:0005975">
    <property type="term" value="P:carbohydrate metabolic process"/>
    <property type="evidence" value="ECO:0007669"/>
    <property type="project" value="InterPro"/>
</dbReference>
<feature type="domain" description="GH16" evidence="3">
    <location>
        <begin position="51"/>
        <end position="311"/>
    </location>
</feature>
<evidence type="ECO:0000313" key="4">
    <source>
        <dbReference type="EMBL" id="CCG99685.1"/>
    </source>
</evidence>